<dbReference type="InterPro" id="IPR036390">
    <property type="entry name" value="WH_DNA-bd_sf"/>
</dbReference>
<organism evidence="5 6">
    <name type="scientific">Sphingomonas rhizophila</name>
    <dbReference type="NCBI Taxonomy" id="2071607"/>
    <lineage>
        <taxon>Bacteria</taxon>
        <taxon>Pseudomonadati</taxon>
        <taxon>Pseudomonadota</taxon>
        <taxon>Alphaproteobacteria</taxon>
        <taxon>Sphingomonadales</taxon>
        <taxon>Sphingomonadaceae</taxon>
        <taxon>Sphingomonas</taxon>
    </lineage>
</organism>
<dbReference type="SUPFAM" id="SSF46785">
    <property type="entry name" value="Winged helix' DNA-binding domain"/>
    <property type="match status" value="1"/>
</dbReference>
<dbReference type="PANTHER" id="PTHR33164:SF64">
    <property type="entry name" value="TRANSCRIPTIONAL REGULATOR SLYA"/>
    <property type="match status" value="1"/>
</dbReference>
<dbReference type="InterPro" id="IPR039422">
    <property type="entry name" value="MarR/SlyA-like"/>
</dbReference>
<dbReference type="GO" id="GO:0003677">
    <property type="term" value="F:DNA binding"/>
    <property type="evidence" value="ECO:0007669"/>
    <property type="project" value="UniProtKB-KW"/>
</dbReference>
<gene>
    <name evidence="5" type="ORF">H9L12_03515</name>
</gene>
<dbReference type="InterPro" id="IPR000835">
    <property type="entry name" value="HTH_MarR-typ"/>
</dbReference>
<evidence type="ECO:0000256" key="1">
    <source>
        <dbReference type="ARBA" id="ARBA00023015"/>
    </source>
</evidence>
<reference evidence="5 6" key="1">
    <citation type="submission" date="2020-08" db="EMBL/GenBank/DDBJ databases">
        <title>Genome sequence of Sphingomonas rhizophila KACC 19189T.</title>
        <authorList>
            <person name="Hyun D.-W."/>
            <person name="Bae J.-W."/>
        </authorList>
    </citation>
    <scope>NUCLEOTIDE SEQUENCE [LARGE SCALE GENOMIC DNA]</scope>
    <source>
        <strain evidence="5 6">KACC 19189</strain>
    </source>
</reference>
<dbReference type="AlphaFoldDB" id="A0A7G9SCS3"/>
<dbReference type="PRINTS" id="PR00598">
    <property type="entry name" value="HTHMARR"/>
</dbReference>
<dbReference type="KEGG" id="srhi:H9L12_03515"/>
<dbReference type="PROSITE" id="PS50995">
    <property type="entry name" value="HTH_MARR_2"/>
    <property type="match status" value="1"/>
</dbReference>
<dbReference type="SMART" id="SM00347">
    <property type="entry name" value="HTH_MARR"/>
    <property type="match status" value="1"/>
</dbReference>
<evidence type="ECO:0000256" key="2">
    <source>
        <dbReference type="ARBA" id="ARBA00023125"/>
    </source>
</evidence>
<dbReference type="GO" id="GO:0003700">
    <property type="term" value="F:DNA-binding transcription factor activity"/>
    <property type="evidence" value="ECO:0007669"/>
    <property type="project" value="InterPro"/>
</dbReference>
<dbReference type="Proteomes" id="UP000515955">
    <property type="component" value="Chromosome"/>
</dbReference>
<dbReference type="PROSITE" id="PS01117">
    <property type="entry name" value="HTH_MARR_1"/>
    <property type="match status" value="1"/>
</dbReference>
<keyword evidence="2" id="KW-0238">DNA-binding</keyword>
<dbReference type="Pfam" id="PF01047">
    <property type="entry name" value="MarR"/>
    <property type="match status" value="1"/>
</dbReference>
<dbReference type="RefSeq" id="WP_187542633.1">
    <property type="nucleotide sequence ID" value="NZ_CP060717.1"/>
</dbReference>
<dbReference type="InterPro" id="IPR036388">
    <property type="entry name" value="WH-like_DNA-bd_sf"/>
</dbReference>
<keyword evidence="6" id="KW-1185">Reference proteome</keyword>
<evidence type="ECO:0000313" key="5">
    <source>
        <dbReference type="EMBL" id="QNN65648.1"/>
    </source>
</evidence>
<evidence type="ECO:0000256" key="3">
    <source>
        <dbReference type="ARBA" id="ARBA00023163"/>
    </source>
</evidence>
<keyword evidence="3" id="KW-0804">Transcription</keyword>
<dbReference type="Gene3D" id="1.10.10.10">
    <property type="entry name" value="Winged helix-like DNA-binding domain superfamily/Winged helix DNA-binding domain"/>
    <property type="match status" value="1"/>
</dbReference>
<protein>
    <submittedName>
        <fullName evidence="5">MarR family transcriptional regulator</fullName>
    </submittedName>
</protein>
<accession>A0A7G9SCS3</accession>
<keyword evidence="1" id="KW-0805">Transcription regulation</keyword>
<name>A0A7G9SCS3_9SPHN</name>
<dbReference type="EMBL" id="CP060717">
    <property type="protein sequence ID" value="QNN65648.1"/>
    <property type="molecule type" value="Genomic_DNA"/>
</dbReference>
<evidence type="ECO:0000313" key="6">
    <source>
        <dbReference type="Proteomes" id="UP000515955"/>
    </source>
</evidence>
<feature type="domain" description="HTH marR-type" evidence="4">
    <location>
        <begin position="2"/>
        <end position="134"/>
    </location>
</feature>
<evidence type="ECO:0000259" key="4">
    <source>
        <dbReference type="PROSITE" id="PS50995"/>
    </source>
</evidence>
<dbReference type="PANTHER" id="PTHR33164">
    <property type="entry name" value="TRANSCRIPTIONAL REGULATOR, MARR FAMILY"/>
    <property type="match status" value="1"/>
</dbReference>
<dbReference type="GO" id="GO:0006950">
    <property type="term" value="P:response to stress"/>
    <property type="evidence" value="ECO:0007669"/>
    <property type="project" value="TreeGrafter"/>
</dbReference>
<sequence>MKSELGFEIAETANALRRYFDRRAQALGITRAQWKVLARLKREPGQKQVELADRLDIEPITLSRIVDRLEQSGLVSRRPDPADRRAWRLHLTPMADPTLEKLFGLADEVTSQVFAGLDDKDVDQLRGSLRTIRDNIGECEGARKAVA</sequence>
<dbReference type="InterPro" id="IPR023187">
    <property type="entry name" value="Tscrpt_reg_MarR-type_CS"/>
</dbReference>
<proteinExistence type="predicted"/>